<dbReference type="OrthoDB" id="10314147at2759"/>
<dbReference type="Proteomes" id="UP000284706">
    <property type="component" value="Unassembled WGS sequence"/>
</dbReference>
<feature type="transmembrane region" description="Helical" evidence="1">
    <location>
        <begin position="12"/>
        <end position="35"/>
    </location>
</feature>
<dbReference type="AlphaFoldDB" id="A0A409Y7Q9"/>
<proteinExistence type="predicted"/>
<dbReference type="EMBL" id="NHYE01001086">
    <property type="protein sequence ID" value="PPQ98994.1"/>
    <property type="molecule type" value="Genomic_DNA"/>
</dbReference>
<keyword evidence="3" id="KW-1185">Reference proteome</keyword>
<sequence>MSTPQAHSAQWVVREFLVIVCISYIMINLFCYLKWSNLQLSSFLSQLYLFGTICATTALLFLGIGVVYAIIRRLPSAHSPLTGDEETGNR</sequence>
<keyword evidence="1" id="KW-0472">Membrane</keyword>
<organism evidence="2 3">
    <name type="scientific">Gymnopilus dilepis</name>
    <dbReference type="NCBI Taxonomy" id="231916"/>
    <lineage>
        <taxon>Eukaryota</taxon>
        <taxon>Fungi</taxon>
        <taxon>Dikarya</taxon>
        <taxon>Basidiomycota</taxon>
        <taxon>Agaricomycotina</taxon>
        <taxon>Agaricomycetes</taxon>
        <taxon>Agaricomycetidae</taxon>
        <taxon>Agaricales</taxon>
        <taxon>Agaricineae</taxon>
        <taxon>Hymenogastraceae</taxon>
        <taxon>Gymnopilus</taxon>
    </lineage>
</organism>
<accession>A0A409Y7Q9</accession>
<protein>
    <submittedName>
        <fullName evidence="2">Uncharacterized protein</fullName>
    </submittedName>
</protein>
<keyword evidence="1" id="KW-0812">Transmembrane</keyword>
<name>A0A409Y7Q9_9AGAR</name>
<evidence type="ECO:0000313" key="3">
    <source>
        <dbReference type="Proteomes" id="UP000284706"/>
    </source>
</evidence>
<evidence type="ECO:0000313" key="2">
    <source>
        <dbReference type="EMBL" id="PPQ98994.1"/>
    </source>
</evidence>
<keyword evidence="1" id="KW-1133">Transmembrane helix</keyword>
<reference evidence="2 3" key="1">
    <citation type="journal article" date="2018" name="Evol. Lett.">
        <title>Horizontal gene cluster transfer increased hallucinogenic mushroom diversity.</title>
        <authorList>
            <person name="Reynolds H.T."/>
            <person name="Vijayakumar V."/>
            <person name="Gluck-Thaler E."/>
            <person name="Korotkin H.B."/>
            <person name="Matheny P.B."/>
            <person name="Slot J.C."/>
        </authorList>
    </citation>
    <scope>NUCLEOTIDE SEQUENCE [LARGE SCALE GENOMIC DNA]</scope>
    <source>
        <strain evidence="2 3">SRW20</strain>
    </source>
</reference>
<feature type="transmembrane region" description="Helical" evidence="1">
    <location>
        <begin position="47"/>
        <end position="71"/>
    </location>
</feature>
<evidence type="ECO:0000256" key="1">
    <source>
        <dbReference type="SAM" id="Phobius"/>
    </source>
</evidence>
<comment type="caution">
    <text evidence="2">The sequence shown here is derived from an EMBL/GenBank/DDBJ whole genome shotgun (WGS) entry which is preliminary data.</text>
</comment>
<dbReference type="InParanoid" id="A0A409Y7Q9"/>
<gene>
    <name evidence="2" type="ORF">CVT26_014422</name>
</gene>